<keyword evidence="2" id="KW-0963">Cytoplasm</keyword>
<keyword evidence="6 7" id="KW-0505">Motor protein</keyword>
<dbReference type="PANTHER" id="PTHR47969:SF15">
    <property type="entry name" value="CHROMOSOME-ASSOCIATED KINESIN KIF4A-RELATED"/>
    <property type="match status" value="1"/>
</dbReference>
<name>A0A642V240_9ASCO</name>
<dbReference type="Gene3D" id="3.40.850.10">
    <property type="entry name" value="Kinesin motor domain"/>
    <property type="match status" value="1"/>
</dbReference>
<dbReference type="Proteomes" id="UP000761534">
    <property type="component" value="Unassembled WGS sequence"/>
</dbReference>
<proteinExistence type="inferred from homology"/>
<dbReference type="GO" id="GO:0008017">
    <property type="term" value="F:microtubule binding"/>
    <property type="evidence" value="ECO:0007669"/>
    <property type="project" value="InterPro"/>
</dbReference>
<feature type="region of interest" description="Disordered" evidence="9">
    <location>
        <begin position="472"/>
        <end position="493"/>
    </location>
</feature>
<evidence type="ECO:0000256" key="3">
    <source>
        <dbReference type="ARBA" id="ARBA00022741"/>
    </source>
</evidence>
<evidence type="ECO:0000256" key="6">
    <source>
        <dbReference type="PROSITE-ProRule" id="PRU00283"/>
    </source>
</evidence>
<feature type="binding site" evidence="6">
    <location>
        <begin position="143"/>
        <end position="150"/>
    </location>
    <ligand>
        <name>ATP</name>
        <dbReference type="ChEBI" id="CHEBI:30616"/>
    </ligand>
</feature>
<dbReference type="InterPro" id="IPR027417">
    <property type="entry name" value="P-loop_NTPase"/>
</dbReference>
<feature type="compositionally biased region" description="Polar residues" evidence="9">
    <location>
        <begin position="19"/>
        <end position="46"/>
    </location>
</feature>
<feature type="domain" description="Kinesin motor" evidence="10">
    <location>
        <begin position="54"/>
        <end position="432"/>
    </location>
</feature>
<feature type="compositionally biased region" description="Low complexity" evidence="9">
    <location>
        <begin position="473"/>
        <end position="484"/>
    </location>
</feature>
<dbReference type="EMBL" id="SWFS01000306">
    <property type="protein sequence ID" value="KAA8910653.1"/>
    <property type="molecule type" value="Genomic_DNA"/>
</dbReference>
<evidence type="ECO:0000259" key="10">
    <source>
        <dbReference type="PROSITE" id="PS50067"/>
    </source>
</evidence>
<evidence type="ECO:0000256" key="7">
    <source>
        <dbReference type="RuleBase" id="RU000394"/>
    </source>
</evidence>
<feature type="region of interest" description="Disordered" evidence="9">
    <location>
        <begin position="179"/>
        <end position="206"/>
    </location>
</feature>
<evidence type="ECO:0000313" key="11">
    <source>
        <dbReference type="EMBL" id="KAA8910653.1"/>
    </source>
</evidence>
<evidence type="ECO:0000256" key="1">
    <source>
        <dbReference type="ARBA" id="ARBA00004496"/>
    </source>
</evidence>
<evidence type="ECO:0000256" key="5">
    <source>
        <dbReference type="ARBA" id="ARBA00023054"/>
    </source>
</evidence>
<dbReference type="VEuPathDB" id="FungiDB:TRICI_004087"/>
<accession>A0A642V240</accession>
<sequence>MATVRQTAAGGDGGFKSPTLMSPRSSLYGSPLPRSNSVLQARSPTPTGREGVVAVNVAVRIRPPLDPDDPNAEIVPSRFKNGVVEAPTANTVTIASPHSTSKKRFLFDRVFEQSTSQIGVWNYVASCVPSLIQGYNVSIMAYGQSGSGKSYTMGTSHGITDSSRLGIIPRAASALFEELENPSPSAGDASPTKRVRPPSLNISPRNMLMGGGDVKLDAKPWTVSVSYLEIYNEQLRDLLASDNGVNANTGKSHLAIREDVKGNISVKGLQEVVVETADELLQVLERGSASRQTNSTAVNSQSSRSHAIFTIHLTQKQLKPETGIITTITSKLNLVDLAGSERLKNTGTANEGRVKEGISINSGLTSLGKVISQLSSRPGAHISYRDSKLTRALQDSLGGKAITHLIACVTPEAFYSSESLNTLTYAQRARAIQLTPEIQQGETSKEDLLQLVAQLRQEVQFWKAKANETAVGSPMLSTPSTPSLADFSTSSNYQPDTPLTSDLSNMDICPPGSVESTRERVSRSTAFHNAVESIISDYEQTIQSLQESVALSRTSALELSDMVHEKEDLLMEAHNANQELAELVEQLQQTIQSLKTHNDHGELVSDLETQVVELKTELSSYRNEHKRHLSESQYLTSQYNNSRREIETLTREKEELQQRIRSLELKGTVLNASRTPSGESTSSSTSSRGIRELETPTKIHNNRSSDKHSRRKRRSSSFFVQASVT</sequence>
<keyword evidence="7" id="KW-0493">Microtubule</keyword>
<dbReference type="AlphaFoldDB" id="A0A642V240"/>
<feature type="region of interest" description="Disordered" evidence="9">
    <location>
        <begin position="1"/>
        <end position="49"/>
    </location>
</feature>
<protein>
    <recommendedName>
        <fullName evidence="7">Kinesin-like protein</fullName>
    </recommendedName>
</protein>
<dbReference type="PROSITE" id="PS50067">
    <property type="entry name" value="KINESIN_MOTOR_2"/>
    <property type="match status" value="1"/>
</dbReference>
<dbReference type="InterPro" id="IPR001752">
    <property type="entry name" value="Kinesin_motor_dom"/>
</dbReference>
<dbReference type="PRINTS" id="PR00380">
    <property type="entry name" value="KINESINHEAVY"/>
</dbReference>
<comment type="similarity">
    <text evidence="6 7">Belongs to the TRAFAC class myosin-kinesin ATPase superfamily. Kinesin family.</text>
</comment>
<comment type="caution">
    <text evidence="11">The sequence shown here is derived from an EMBL/GenBank/DDBJ whole genome shotgun (WGS) entry which is preliminary data.</text>
</comment>
<gene>
    <name evidence="11" type="ORF">TRICI_004087</name>
</gene>
<dbReference type="InterPro" id="IPR019821">
    <property type="entry name" value="Kinesin_motor_CS"/>
</dbReference>
<keyword evidence="5 8" id="KW-0175">Coiled coil</keyword>
<evidence type="ECO:0000256" key="2">
    <source>
        <dbReference type="ARBA" id="ARBA00022490"/>
    </source>
</evidence>
<feature type="compositionally biased region" description="Basic and acidic residues" evidence="9">
    <location>
        <begin position="689"/>
        <end position="707"/>
    </location>
</feature>
<dbReference type="SMART" id="SM00129">
    <property type="entry name" value="KISc"/>
    <property type="match status" value="1"/>
</dbReference>
<evidence type="ECO:0000256" key="4">
    <source>
        <dbReference type="ARBA" id="ARBA00022840"/>
    </source>
</evidence>
<evidence type="ECO:0000256" key="8">
    <source>
        <dbReference type="SAM" id="Coils"/>
    </source>
</evidence>
<reference evidence="11" key="1">
    <citation type="journal article" date="2019" name="G3 (Bethesda)">
        <title>Genome Assemblies of Two Rare Opportunistic Yeast Pathogens: Diutina rugosa (syn. Candida rugosa) and Trichomonascus ciferrii (syn. Candida ciferrii).</title>
        <authorList>
            <person name="Mixao V."/>
            <person name="Saus E."/>
            <person name="Hansen A.P."/>
            <person name="Lass-Florl C."/>
            <person name="Gabaldon T."/>
        </authorList>
    </citation>
    <scope>NUCLEOTIDE SEQUENCE</scope>
    <source>
        <strain evidence="11">CBS 4856</strain>
    </source>
</reference>
<dbReference type="InterPro" id="IPR036961">
    <property type="entry name" value="Kinesin_motor_dom_sf"/>
</dbReference>
<dbReference type="GO" id="GO:0007052">
    <property type="term" value="P:mitotic spindle organization"/>
    <property type="evidence" value="ECO:0007669"/>
    <property type="project" value="TreeGrafter"/>
</dbReference>
<dbReference type="GO" id="GO:0007018">
    <property type="term" value="P:microtubule-based movement"/>
    <property type="evidence" value="ECO:0007669"/>
    <property type="project" value="InterPro"/>
</dbReference>
<evidence type="ECO:0000256" key="9">
    <source>
        <dbReference type="SAM" id="MobiDB-lite"/>
    </source>
</evidence>
<feature type="coiled-coil region" evidence="8">
    <location>
        <begin position="438"/>
        <end position="465"/>
    </location>
</feature>
<dbReference type="GO" id="GO:0005874">
    <property type="term" value="C:microtubule"/>
    <property type="evidence" value="ECO:0007669"/>
    <property type="project" value="UniProtKB-KW"/>
</dbReference>
<dbReference type="GO" id="GO:0005875">
    <property type="term" value="C:microtubule associated complex"/>
    <property type="evidence" value="ECO:0007669"/>
    <property type="project" value="TreeGrafter"/>
</dbReference>
<dbReference type="Pfam" id="PF00225">
    <property type="entry name" value="Kinesin"/>
    <property type="match status" value="1"/>
</dbReference>
<dbReference type="InterPro" id="IPR027640">
    <property type="entry name" value="Kinesin-like_fam"/>
</dbReference>
<dbReference type="SUPFAM" id="SSF52540">
    <property type="entry name" value="P-loop containing nucleoside triphosphate hydrolases"/>
    <property type="match status" value="1"/>
</dbReference>
<comment type="subcellular location">
    <subcellularLocation>
        <location evidence="1">Cytoplasm</location>
    </subcellularLocation>
</comment>
<feature type="region of interest" description="Disordered" evidence="9">
    <location>
        <begin position="667"/>
        <end position="725"/>
    </location>
</feature>
<dbReference type="GO" id="GO:0005737">
    <property type="term" value="C:cytoplasm"/>
    <property type="evidence" value="ECO:0007669"/>
    <property type="project" value="UniProtKB-SubCell"/>
</dbReference>
<dbReference type="OrthoDB" id="3176171at2759"/>
<feature type="coiled-coil region" evidence="8">
    <location>
        <begin position="528"/>
        <end position="666"/>
    </location>
</feature>
<dbReference type="GO" id="GO:0005524">
    <property type="term" value="F:ATP binding"/>
    <property type="evidence" value="ECO:0007669"/>
    <property type="project" value="UniProtKB-UniRule"/>
</dbReference>
<keyword evidence="12" id="KW-1185">Reference proteome</keyword>
<keyword evidence="4 6" id="KW-0067">ATP-binding</keyword>
<feature type="compositionally biased region" description="Low complexity" evidence="9">
    <location>
        <begin position="673"/>
        <end position="687"/>
    </location>
</feature>
<dbReference type="PROSITE" id="PS00411">
    <property type="entry name" value="KINESIN_MOTOR_1"/>
    <property type="match status" value="1"/>
</dbReference>
<dbReference type="PANTHER" id="PTHR47969">
    <property type="entry name" value="CHROMOSOME-ASSOCIATED KINESIN KIF4A-RELATED"/>
    <property type="match status" value="1"/>
</dbReference>
<dbReference type="GO" id="GO:0051231">
    <property type="term" value="P:spindle elongation"/>
    <property type="evidence" value="ECO:0007669"/>
    <property type="project" value="TreeGrafter"/>
</dbReference>
<evidence type="ECO:0000313" key="12">
    <source>
        <dbReference type="Proteomes" id="UP000761534"/>
    </source>
</evidence>
<keyword evidence="3 6" id="KW-0547">Nucleotide-binding</keyword>
<organism evidence="11 12">
    <name type="scientific">Trichomonascus ciferrii</name>
    <dbReference type="NCBI Taxonomy" id="44093"/>
    <lineage>
        <taxon>Eukaryota</taxon>
        <taxon>Fungi</taxon>
        <taxon>Dikarya</taxon>
        <taxon>Ascomycota</taxon>
        <taxon>Saccharomycotina</taxon>
        <taxon>Dipodascomycetes</taxon>
        <taxon>Dipodascales</taxon>
        <taxon>Trichomonascaceae</taxon>
        <taxon>Trichomonascus</taxon>
        <taxon>Trichomonascus ciferrii complex</taxon>
    </lineage>
</organism>
<dbReference type="GO" id="GO:0003777">
    <property type="term" value="F:microtubule motor activity"/>
    <property type="evidence" value="ECO:0007669"/>
    <property type="project" value="InterPro"/>
</dbReference>